<gene>
    <name evidence="1" type="ORF">BO94DRAFT_195942</name>
</gene>
<protein>
    <submittedName>
        <fullName evidence="1">Uncharacterized protein</fullName>
    </submittedName>
</protein>
<dbReference type="AlphaFoldDB" id="A0A317VSH4"/>
<proteinExistence type="predicted"/>
<organism evidence="1 2">
    <name type="scientific">Aspergillus sclerotioniger CBS 115572</name>
    <dbReference type="NCBI Taxonomy" id="1450535"/>
    <lineage>
        <taxon>Eukaryota</taxon>
        <taxon>Fungi</taxon>
        <taxon>Dikarya</taxon>
        <taxon>Ascomycota</taxon>
        <taxon>Pezizomycotina</taxon>
        <taxon>Eurotiomycetes</taxon>
        <taxon>Eurotiomycetidae</taxon>
        <taxon>Eurotiales</taxon>
        <taxon>Aspergillaceae</taxon>
        <taxon>Aspergillus</taxon>
        <taxon>Aspergillus subgen. Circumdati</taxon>
    </lineage>
</organism>
<name>A0A317VSH4_9EURO</name>
<reference evidence="1 2" key="1">
    <citation type="submission" date="2016-12" db="EMBL/GenBank/DDBJ databases">
        <title>The genomes of Aspergillus section Nigri reveals drivers in fungal speciation.</title>
        <authorList>
            <consortium name="DOE Joint Genome Institute"/>
            <person name="Vesth T.C."/>
            <person name="Nybo J."/>
            <person name="Theobald S."/>
            <person name="Brandl J."/>
            <person name="Frisvad J.C."/>
            <person name="Nielsen K.F."/>
            <person name="Lyhne E.K."/>
            <person name="Kogle M.E."/>
            <person name="Kuo A."/>
            <person name="Riley R."/>
            <person name="Clum A."/>
            <person name="Nolan M."/>
            <person name="Lipzen A."/>
            <person name="Salamov A."/>
            <person name="Henrissat B."/>
            <person name="Wiebenga A."/>
            <person name="De Vries R.P."/>
            <person name="Grigoriev I.V."/>
            <person name="Mortensen U.H."/>
            <person name="Andersen M.R."/>
            <person name="Baker S.E."/>
        </authorList>
    </citation>
    <scope>NUCLEOTIDE SEQUENCE [LARGE SCALE GENOMIC DNA]</scope>
    <source>
        <strain evidence="1 2">CBS 115572</strain>
    </source>
</reference>
<dbReference type="Proteomes" id="UP000246702">
    <property type="component" value="Unassembled WGS sequence"/>
</dbReference>
<dbReference type="RefSeq" id="XP_025464460.1">
    <property type="nucleotide sequence ID" value="XM_025606065.1"/>
</dbReference>
<sequence length="194" mass="21900">MALHGFPDFIGYSGLHVVMRSDTGPIGVSRKHLSSSDAVVSLICLGIGGPWLLRTEIPALPRGHVVIRHPVLTALFLVTIYARPYGIFFQDFQTRYKMHCLRDMQTATHPEEWVIQFRLTAYVGWSGKRHPSRGTLNLDVANPIMGRGILSNAMDRRLPSLITVVRHWTPHVGRSGRPNWYAYSRVSWPGTCQK</sequence>
<keyword evidence="2" id="KW-1185">Reference proteome</keyword>
<dbReference type="GeneID" id="37108208"/>
<evidence type="ECO:0000313" key="1">
    <source>
        <dbReference type="EMBL" id="PWY77273.1"/>
    </source>
</evidence>
<evidence type="ECO:0000313" key="2">
    <source>
        <dbReference type="Proteomes" id="UP000246702"/>
    </source>
</evidence>
<dbReference type="EMBL" id="MSFK01000026">
    <property type="protein sequence ID" value="PWY77273.1"/>
    <property type="molecule type" value="Genomic_DNA"/>
</dbReference>
<comment type="caution">
    <text evidence="1">The sequence shown here is derived from an EMBL/GenBank/DDBJ whole genome shotgun (WGS) entry which is preliminary data.</text>
</comment>
<accession>A0A317VSH4</accession>